<feature type="transmembrane region" description="Helical" evidence="1">
    <location>
        <begin position="49"/>
        <end position="69"/>
    </location>
</feature>
<comment type="caution">
    <text evidence="2">The sequence shown here is derived from an EMBL/GenBank/DDBJ whole genome shotgun (WGS) entry which is preliminary data.</text>
</comment>
<dbReference type="InterPro" id="IPR024414">
    <property type="entry name" value="Uncharacterised_PrgI"/>
</dbReference>
<dbReference type="RefSeq" id="WP_339396152.1">
    <property type="nucleotide sequence ID" value="NZ_JBBFGL010000015.1"/>
</dbReference>
<keyword evidence="1" id="KW-0812">Transmembrane</keyword>
<name>A0AB35YCI1_9FIRM</name>
<sequence>MAYVTIPKDLSKVKNKVFLNLTKRQLVCMGFAAGIGVPFYFLTRDTLGTSNAAAGMVLLMLPEFFFALYEKNGMHLETILTNFISVRFKRPAVRRYEIENLYDRELETAVPIQKKGGILGKK</sequence>
<gene>
    <name evidence="2" type="ORF">WF834_12375</name>
</gene>
<reference evidence="2" key="1">
    <citation type="submission" date="2024-03" db="EMBL/GenBank/DDBJ databases">
        <authorList>
            <person name="Plomp N."/>
            <person name="Harmsen H.J."/>
        </authorList>
    </citation>
    <scope>NUCLEOTIDE SEQUENCE</scope>
    <source>
        <strain evidence="2">HTF-128</strain>
    </source>
</reference>
<accession>A0AB35YCI1</accession>
<protein>
    <submittedName>
        <fullName evidence="2">PrgI family protein</fullName>
    </submittedName>
</protein>
<evidence type="ECO:0000313" key="2">
    <source>
        <dbReference type="EMBL" id="MEJ5196949.1"/>
    </source>
</evidence>
<evidence type="ECO:0000256" key="1">
    <source>
        <dbReference type="SAM" id="Phobius"/>
    </source>
</evidence>
<dbReference type="Proteomes" id="UP001373196">
    <property type="component" value="Unassembled WGS sequence"/>
</dbReference>
<keyword evidence="1" id="KW-1133">Transmembrane helix</keyword>
<dbReference type="Pfam" id="PF12666">
    <property type="entry name" value="PrgI"/>
    <property type="match status" value="1"/>
</dbReference>
<dbReference type="AlphaFoldDB" id="A0AB35YCI1"/>
<feature type="transmembrane region" description="Helical" evidence="1">
    <location>
        <begin position="26"/>
        <end position="43"/>
    </location>
</feature>
<evidence type="ECO:0000313" key="3">
    <source>
        <dbReference type="Proteomes" id="UP001373196"/>
    </source>
</evidence>
<organism evidence="2 3">
    <name type="scientific">Faecalibacterium wellingii</name>
    <dbReference type="NCBI Taxonomy" id="2929491"/>
    <lineage>
        <taxon>Bacteria</taxon>
        <taxon>Bacillati</taxon>
        <taxon>Bacillota</taxon>
        <taxon>Clostridia</taxon>
        <taxon>Eubacteriales</taxon>
        <taxon>Oscillospiraceae</taxon>
        <taxon>Faecalibacterium</taxon>
    </lineage>
</organism>
<keyword evidence="1" id="KW-0472">Membrane</keyword>
<proteinExistence type="predicted"/>
<dbReference type="EMBL" id="JBBFGL010000015">
    <property type="protein sequence ID" value="MEJ5196949.1"/>
    <property type="molecule type" value="Genomic_DNA"/>
</dbReference>